<dbReference type="KEGG" id="lcm:102360500"/>
<comment type="similarity">
    <text evidence="2">Belongs to the universal ribosomal protein uL30 family.</text>
</comment>
<dbReference type="EMBL" id="AFYH01120252">
    <property type="status" value="NOT_ANNOTATED_CDS"/>
    <property type="molecule type" value="Genomic_DNA"/>
</dbReference>
<comment type="subcellular location">
    <subcellularLocation>
        <location evidence="1">Mitochondrion</location>
    </subcellularLocation>
</comment>
<keyword evidence="4" id="KW-0689">Ribosomal protein</keyword>
<dbReference type="CDD" id="cd01658">
    <property type="entry name" value="Ribosomal_L30"/>
    <property type="match status" value="1"/>
</dbReference>
<dbReference type="Pfam" id="PF00327">
    <property type="entry name" value="Ribosomal_L30"/>
    <property type="match status" value="1"/>
</dbReference>
<evidence type="ECO:0000256" key="6">
    <source>
        <dbReference type="ARBA" id="ARBA00023274"/>
    </source>
</evidence>
<dbReference type="EMBL" id="AFYH01120251">
    <property type="status" value="NOT_ANNOTATED_CDS"/>
    <property type="molecule type" value="Genomic_DNA"/>
</dbReference>
<dbReference type="FunFam" id="3.30.1390.20:FF:000005">
    <property type="entry name" value="39S ribosomal protein L30, mitochondrial"/>
    <property type="match status" value="1"/>
</dbReference>
<dbReference type="AlphaFoldDB" id="H3AXZ8"/>
<dbReference type="GO" id="GO:0003735">
    <property type="term" value="F:structural constituent of ribosome"/>
    <property type="evidence" value="ECO:0007669"/>
    <property type="project" value="InterPro"/>
</dbReference>
<dbReference type="STRING" id="7897.ENSLACP00000014519"/>
<proteinExistence type="inferred from homology"/>
<dbReference type="FunCoup" id="H3AXZ8">
    <property type="interactions" value="1258"/>
</dbReference>
<dbReference type="GO" id="GO:0005743">
    <property type="term" value="C:mitochondrial inner membrane"/>
    <property type="evidence" value="ECO:0007669"/>
    <property type="project" value="UniProtKB-ARBA"/>
</dbReference>
<keyword evidence="5" id="KW-0496">Mitochondrion</keyword>
<dbReference type="PANTHER" id="PTHR15892">
    <property type="entry name" value="MITOCHONDRIAL RIBOSOMAL PROTEIN L30"/>
    <property type="match status" value="1"/>
</dbReference>
<dbReference type="eggNOG" id="KOG4799">
    <property type="taxonomic scope" value="Eukaryota"/>
</dbReference>
<evidence type="ECO:0000256" key="3">
    <source>
        <dbReference type="ARBA" id="ARBA00022946"/>
    </source>
</evidence>
<dbReference type="InterPro" id="IPR016082">
    <property type="entry name" value="Ribosomal_uL30_ferredoxin-like"/>
</dbReference>
<dbReference type="InterPro" id="IPR036919">
    <property type="entry name" value="Ribo_uL30_ferredoxin-like_sf"/>
</dbReference>
<dbReference type="GO" id="GO:0015934">
    <property type="term" value="C:large ribosomal subunit"/>
    <property type="evidence" value="ECO:0007669"/>
    <property type="project" value="InterPro"/>
</dbReference>
<feature type="domain" description="Large ribosomal subunit protein uL30-like ferredoxin-like fold" evidence="9">
    <location>
        <begin position="67"/>
        <end position="116"/>
    </location>
</feature>
<protein>
    <recommendedName>
        <fullName evidence="7">Large ribosomal subunit protein uL30m</fullName>
    </recommendedName>
    <alternativeName>
        <fullName evidence="8">39S ribosomal protein L30, mitochondrial</fullName>
    </alternativeName>
</protein>
<evidence type="ECO:0000313" key="10">
    <source>
        <dbReference type="Ensembl" id="ENSLACP00000014519.2"/>
    </source>
</evidence>
<gene>
    <name evidence="10" type="primary">MRPL30</name>
</gene>
<dbReference type="SUPFAM" id="SSF55129">
    <property type="entry name" value="Ribosomal protein L30p/L7e"/>
    <property type="match status" value="1"/>
</dbReference>
<organism evidence="10 11">
    <name type="scientific">Latimeria chalumnae</name>
    <name type="common">Coelacanth</name>
    <dbReference type="NCBI Taxonomy" id="7897"/>
    <lineage>
        <taxon>Eukaryota</taxon>
        <taxon>Metazoa</taxon>
        <taxon>Chordata</taxon>
        <taxon>Craniata</taxon>
        <taxon>Vertebrata</taxon>
        <taxon>Euteleostomi</taxon>
        <taxon>Coelacanthiformes</taxon>
        <taxon>Coelacanthidae</taxon>
        <taxon>Latimeria</taxon>
    </lineage>
</organism>
<evidence type="ECO:0000256" key="2">
    <source>
        <dbReference type="ARBA" id="ARBA00007594"/>
    </source>
</evidence>
<evidence type="ECO:0000256" key="5">
    <source>
        <dbReference type="ARBA" id="ARBA00023128"/>
    </source>
</evidence>
<dbReference type="Proteomes" id="UP000008672">
    <property type="component" value="Unassembled WGS sequence"/>
</dbReference>
<evidence type="ECO:0000256" key="7">
    <source>
        <dbReference type="ARBA" id="ARBA00035281"/>
    </source>
</evidence>
<dbReference type="OrthoDB" id="9973389at2759"/>
<dbReference type="PANTHER" id="PTHR15892:SF2">
    <property type="entry name" value="LARGE RIBOSOMAL SUBUNIT PROTEIN UL30M"/>
    <property type="match status" value="1"/>
</dbReference>
<dbReference type="EMBL" id="AFYH01120253">
    <property type="status" value="NOT_ANNOTATED_CDS"/>
    <property type="molecule type" value="Genomic_DNA"/>
</dbReference>
<name>H3AXZ8_LATCH</name>
<reference evidence="10" key="2">
    <citation type="submission" date="2025-08" db="UniProtKB">
        <authorList>
            <consortium name="Ensembl"/>
        </authorList>
    </citation>
    <scope>IDENTIFICATION</scope>
</reference>
<dbReference type="HOGENOM" id="CLU_139849_0_0_1"/>
<keyword evidence="3" id="KW-0809">Transit peptide</keyword>
<evidence type="ECO:0000256" key="4">
    <source>
        <dbReference type="ARBA" id="ARBA00022980"/>
    </source>
</evidence>
<dbReference type="GO" id="GO:0006412">
    <property type="term" value="P:translation"/>
    <property type="evidence" value="ECO:0007669"/>
    <property type="project" value="InterPro"/>
</dbReference>
<evidence type="ECO:0000256" key="8">
    <source>
        <dbReference type="ARBA" id="ARBA00035356"/>
    </source>
</evidence>
<evidence type="ECO:0000259" key="9">
    <source>
        <dbReference type="Pfam" id="PF00327"/>
    </source>
</evidence>
<dbReference type="InParanoid" id="H3AXZ8"/>
<dbReference type="OMA" id="YWEKDMI"/>
<dbReference type="Ensembl" id="ENSLACT00000014619.2">
    <property type="protein sequence ID" value="ENSLACP00000014519.2"/>
    <property type="gene ID" value="ENSLACG00000012777.2"/>
</dbReference>
<dbReference type="Bgee" id="ENSLACG00000012777">
    <property type="expression patterns" value="Expressed in pelvic fin and 6 other cell types or tissues"/>
</dbReference>
<dbReference type="GeneTree" id="ENSGT00940000163829"/>
<dbReference type="CTD" id="51263"/>
<sequence length="160" mass="18432">MAVFCRTVQKCTIGLKNLSEQLVTPITWTGFFRSKYTKPRISEKLFDPKPGDHEKYGGNLEPHKLHLVTRIKSGQRRPYWEKKILHDLGLNKAHQPRVHKNIPAVNIKLRAIKHLIRVQPLKLPQGLPTEEELSETYLKSTGELVIRCRLKPLEQKAIGS</sequence>
<evidence type="ECO:0000313" key="11">
    <source>
        <dbReference type="Proteomes" id="UP000008672"/>
    </source>
</evidence>
<dbReference type="Gene3D" id="3.30.1390.20">
    <property type="entry name" value="Ribosomal protein L30, ferredoxin-like fold domain"/>
    <property type="match status" value="1"/>
</dbReference>
<evidence type="ECO:0000256" key="1">
    <source>
        <dbReference type="ARBA" id="ARBA00004173"/>
    </source>
</evidence>
<reference evidence="10" key="3">
    <citation type="submission" date="2025-09" db="UniProtKB">
        <authorList>
            <consortium name="Ensembl"/>
        </authorList>
    </citation>
    <scope>IDENTIFICATION</scope>
</reference>
<accession>H3AXZ8</accession>
<dbReference type="InterPro" id="IPR005996">
    <property type="entry name" value="Ribosomal_uL30_bac-type"/>
</dbReference>
<keyword evidence="6" id="KW-0687">Ribonucleoprotein</keyword>
<dbReference type="RefSeq" id="XP_006001430.1">
    <property type="nucleotide sequence ID" value="XM_006001368.2"/>
</dbReference>
<reference evidence="11" key="1">
    <citation type="submission" date="2011-08" db="EMBL/GenBank/DDBJ databases">
        <title>The draft genome of Latimeria chalumnae.</title>
        <authorList>
            <person name="Di Palma F."/>
            <person name="Alfoldi J."/>
            <person name="Johnson J."/>
            <person name="Berlin A."/>
            <person name="Gnerre S."/>
            <person name="Jaffe D."/>
            <person name="MacCallum I."/>
            <person name="Young S."/>
            <person name="Walker B.J."/>
            <person name="Lander E."/>
            <person name="Lindblad-Toh K."/>
        </authorList>
    </citation>
    <scope>NUCLEOTIDE SEQUENCE [LARGE SCALE GENOMIC DNA]</scope>
    <source>
        <strain evidence="11">Wild caught</strain>
    </source>
</reference>
<dbReference type="RefSeq" id="XP_006001429.1">
    <property type="nucleotide sequence ID" value="XM_006001367.2"/>
</dbReference>
<dbReference type="GeneID" id="102360500"/>
<keyword evidence="11" id="KW-1185">Reference proteome</keyword>